<accession>A0A2P8CSX1</accession>
<name>A0A2P8CSX1_9ACTN</name>
<evidence type="ECO:0000313" key="4">
    <source>
        <dbReference type="Proteomes" id="UP000240542"/>
    </source>
</evidence>
<dbReference type="AlphaFoldDB" id="A0A2P8CSX1"/>
<proteinExistence type="predicted"/>
<sequence>MRWVWRADSGAGSLEYGALVVLSAAIVAALISAGLPTAVTPAVSAAVCELYDAAHCDPAKGGPDGSASKPDDQGGPGEPGDPAAPGQGDPSGGGDPDAPGDPDGGGGDPDAAGDPDEAGQGDPAAPDGGTSQAGNNAAVDPDLDKKIEDAQKEYDDLLKDADEKKSGAGKIDKLLLDLLKELIGYNDAKKCFTEGDVVACLSTALEVIPWTKAAKFVSKIPKAYKLFDKWRKGSKAYDKVKKQLADQKKKLDDLKKKREEQKKKKEPEPTSCPMPQAGGKKPNSFVPGTQVLLADGSTLPIEEIAVGDEVLAFDPRTGKEGPRPVTDLIEGSGKKTLVTITVTDDSGATGTVTATDEHPFWSPEDAEWLDAEDLRPGDRLRTAEGEWAEVRATATRTSPDRDVYNLTIADLHTYYVGRGSGLLTHNDERCPEIVLDKFDKFEQARNKALDLLGEIDPATRKPLYGRLETATSTYGKKTGFTTRVNGVYKEFRMDYDPKKGPHINIMVGKGKTAKKYAVPWEGTEDEFAKLLKNNT</sequence>
<feature type="domain" description="Hint" evidence="2">
    <location>
        <begin position="282"/>
        <end position="384"/>
    </location>
</feature>
<dbReference type="NCBIfam" id="TIGR01443">
    <property type="entry name" value="intein_Cterm"/>
    <property type="match status" value="1"/>
</dbReference>
<evidence type="ECO:0000256" key="1">
    <source>
        <dbReference type="SAM" id="MobiDB-lite"/>
    </source>
</evidence>
<feature type="region of interest" description="Disordered" evidence="1">
    <location>
        <begin position="59"/>
        <end position="143"/>
    </location>
</feature>
<organism evidence="3 4">
    <name type="scientific">Murinocardiopsis flavida</name>
    <dbReference type="NCBI Taxonomy" id="645275"/>
    <lineage>
        <taxon>Bacteria</taxon>
        <taxon>Bacillati</taxon>
        <taxon>Actinomycetota</taxon>
        <taxon>Actinomycetes</taxon>
        <taxon>Streptosporangiales</taxon>
        <taxon>Nocardiopsidaceae</taxon>
        <taxon>Murinocardiopsis</taxon>
    </lineage>
</organism>
<feature type="compositionally biased region" description="Low complexity" evidence="1">
    <location>
        <begin position="120"/>
        <end position="129"/>
    </location>
</feature>
<dbReference type="EMBL" id="PYGA01000030">
    <property type="protein sequence ID" value="PSK88050.1"/>
    <property type="molecule type" value="Genomic_DNA"/>
</dbReference>
<dbReference type="CDD" id="cd00081">
    <property type="entry name" value="Hint"/>
    <property type="match status" value="1"/>
</dbReference>
<reference evidence="3 4" key="1">
    <citation type="submission" date="2018-03" db="EMBL/GenBank/DDBJ databases">
        <title>Genomic Encyclopedia of Archaeal and Bacterial Type Strains, Phase II (KMG-II): from individual species to whole genera.</title>
        <authorList>
            <person name="Goeker M."/>
        </authorList>
    </citation>
    <scope>NUCLEOTIDE SEQUENCE [LARGE SCALE GENOMIC DNA]</scope>
    <source>
        <strain evidence="3 4">DSM 45312</strain>
    </source>
</reference>
<evidence type="ECO:0000313" key="3">
    <source>
        <dbReference type="EMBL" id="PSK88050.1"/>
    </source>
</evidence>
<comment type="caution">
    <text evidence="3">The sequence shown here is derived from an EMBL/GenBank/DDBJ whole genome shotgun (WGS) entry which is preliminary data.</text>
</comment>
<evidence type="ECO:0000259" key="2">
    <source>
        <dbReference type="SMART" id="SM00306"/>
    </source>
</evidence>
<dbReference type="Pfam" id="PF07591">
    <property type="entry name" value="PT-HINT"/>
    <property type="match status" value="1"/>
</dbReference>
<dbReference type="InterPro" id="IPR003587">
    <property type="entry name" value="Hint_dom_N"/>
</dbReference>
<dbReference type="CDD" id="cd20692">
    <property type="entry name" value="CdiA-CT_Ec-like"/>
    <property type="match status" value="1"/>
</dbReference>
<keyword evidence="4" id="KW-1185">Reference proteome</keyword>
<dbReference type="RefSeq" id="WP_146165696.1">
    <property type="nucleotide sequence ID" value="NZ_PYGA01000030.1"/>
</dbReference>
<dbReference type="InterPro" id="IPR036844">
    <property type="entry name" value="Hint_dom_sf"/>
</dbReference>
<feature type="region of interest" description="Disordered" evidence="1">
    <location>
        <begin position="250"/>
        <end position="288"/>
    </location>
</feature>
<dbReference type="PROSITE" id="PS50817">
    <property type="entry name" value="INTEIN_N_TER"/>
    <property type="match status" value="1"/>
</dbReference>
<dbReference type="Proteomes" id="UP000240542">
    <property type="component" value="Unassembled WGS sequence"/>
</dbReference>
<dbReference type="GO" id="GO:0016539">
    <property type="term" value="P:intein-mediated protein splicing"/>
    <property type="evidence" value="ECO:0007669"/>
    <property type="project" value="InterPro"/>
</dbReference>
<gene>
    <name evidence="3" type="ORF">CLV63_13012</name>
</gene>
<dbReference type="InterPro" id="IPR030934">
    <property type="entry name" value="Intein_C"/>
</dbReference>
<dbReference type="SMART" id="SM00306">
    <property type="entry name" value="HintN"/>
    <property type="match status" value="1"/>
</dbReference>
<dbReference type="OrthoDB" id="582519at2"/>
<feature type="compositionally biased region" description="Basic and acidic residues" evidence="1">
    <location>
        <begin position="250"/>
        <end position="268"/>
    </location>
</feature>
<protein>
    <submittedName>
        <fullName evidence="3">Intein/intein</fullName>
    </submittedName>
</protein>
<dbReference type="InterPro" id="IPR006141">
    <property type="entry name" value="Intein_N"/>
</dbReference>
<dbReference type="Gene3D" id="2.170.16.10">
    <property type="entry name" value="Hedgehog/Intein (Hint) domain"/>
    <property type="match status" value="1"/>
</dbReference>
<dbReference type="SUPFAM" id="SSF51294">
    <property type="entry name" value="Hedgehog/intein (Hint) domain"/>
    <property type="match status" value="1"/>
</dbReference>